<evidence type="ECO:0008006" key="3">
    <source>
        <dbReference type="Google" id="ProtNLM"/>
    </source>
</evidence>
<dbReference type="EMBL" id="PFBL01000010">
    <property type="protein sequence ID" value="PIR83272.1"/>
    <property type="molecule type" value="Genomic_DNA"/>
</dbReference>
<reference evidence="2" key="1">
    <citation type="submission" date="2017-09" db="EMBL/GenBank/DDBJ databases">
        <title>Depth-based differentiation of microbial function through sediment-hosted aquifers and enrichment of novel symbionts in the deep terrestrial subsurface.</title>
        <authorList>
            <person name="Probst A.J."/>
            <person name="Ladd B."/>
            <person name="Jarett J.K."/>
            <person name="Geller-Mcgrath D.E."/>
            <person name="Sieber C.M.K."/>
            <person name="Emerson J.B."/>
            <person name="Anantharaman K."/>
            <person name="Thomas B.C."/>
            <person name="Malmstrom R."/>
            <person name="Stieglmeier M."/>
            <person name="Klingl A."/>
            <person name="Woyke T."/>
            <person name="Ryan C.M."/>
            <person name="Banfield J.F."/>
        </authorList>
    </citation>
    <scope>NUCLEOTIDE SEQUENCE [LARGE SCALE GENOMIC DNA]</scope>
</reference>
<sequence>MKYERRMLPKRNELPLDVQASENVAEGGESTVWRVQARTPEAEDRLIALKQVRKESFASDEEMKKSKDFYDFLKSFPDFGTFVPDTLYFKARMTPDDPAGAYMLQHFVEGRSIDTMADDELYRDPVVVEQLLAFTKAAAHVIEATREDRRHRPDFGTAFSASLYAIMVDNYLSNPRYTTNIVITNEPDKSGQRVFFVDTGINIDERRSKATEVARREVGGRLQVLQLNRCEHRLQHILDARTKQLSGSHS</sequence>
<dbReference type="AlphaFoldDB" id="A0A2H0UA53"/>
<comment type="caution">
    <text evidence="1">The sequence shown here is derived from an EMBL/GenBank/DDBJ whole genome shotgun (WGS) entry which is preliminary data.</text>
</comment>
<evidence type="ECO:0000313" key="2">
    <source>
        <dbReference type="Proteomes" id="UP000230179"/>
    </source>
</evidence>
<dbReference type="Proteomes" id="UP000230179">
    <property type="component" value="Unassembled WGS sequence"/>
</dbReference>
<organism evidence="1 2">
    <name type="scientific">Candidatus Kaiserbacteria bacterium CG10_big_fil_rev_8_21_14_0_10_56_12</name>
    <dbReference type="NCBI Taxonomy" id="1974611"/>
    <lineage>
        <taxon>Bacteria</taxon>
        <taxon>Candidatus Kaiseribacteriota</taxon>
    </lineage>
</organism>
<accession>A0A2H0UA53</accession>
<gene>
    <name evidence="1" type="ORF">COU19_01315</name>
</gene>
<evidence type="ECO:0000313" key="1">
    <source>
        <dbReference type="EMBL" id="PIR83272.1"/>
    </source>
</evidence>
<proteinExistence type="predicted"/>
<name>A0A2H0UA53_9BACT</name>
<protein>
    <recommendedName>
        <fullName evidence="3">Protein kinase domain-containing protein</fullName>
    </recommendedName>
</protein>